<keyword evidence="2" id="KW-1185">Reference proteome</keyword>
<name>A0A9P7XTN8_9FUNG</name>
<sequence>MGKTTLEISSTQLPFEGSVKMEGSGRMYFESLVGKWTLSNYTDTPGPFTPHEIMFLLHFLQEGSMSQSLPAMKLYAAVLHKEYDWLQSYTRPWELMESVEATAAGYEKEQFQACLRIAFLQSGVIEAFISPKDCDVVVKHKLLTPEPKPTLESLSTKEALRIRHQLYGIY</sequence>
<proteinExistence type="predicted"/>
<evidence type="ECO:0000313" key="1">
    <source>
        <dbReference type="EMBL" id="KAG9067155.1"/>
    </source>
</evidence>
<dbReference type="AlphaFoldDB" id="A0A9P7XTN8"/>
<protein>
    <submittedName>
        <fullName evidence="1">Uncharacterized protein</fullName>
    </submittedName>
</protein>
<comment type="caution">
    <text evidence="1">The sequence shown here is derived from an EMBL/GenBank/DDBJ whole genome shotgun (WGS) entry which is preliminary data.</text>
</comment>
<dbReference type="OrthoDB" id="10365704at2759"/>
<organism evidence="1 2">
    <name type="scientific">Linnemannia hyalina</name>
    <dbReference type="NCBI Taxonomy" id="64524"/>
    <lineage>
        <taxon>Eukaryota</taxon>
        <taxon>Fungi</taxon>
        <taxon>Fungi incertae sedis</taxon>
        <taxon>Mucoromycota</taxon>
        <taxon>Mortierellomycotina</taxon>
        <taxon>Mortierellomycetes</taxon>
        <taxon>Mortierellales</taxon>
        <taxon>Mortierellaceae</taxon>
        <taxon>Linnemannia</taxon>
    </lineage>
</organism>
<gene>
    <name evidence="1" type="ORF">KI688_011936</name>
</gene>
<reference evidence="1" key="1">
    <citation type="submission" date="2021-06" db="EMBL/GenBank/DDBJ databases">
        <title>Genome Sequence of Mortierella hyaline Strain SCG-10, a Cold-Adapted, Nitrate-Reducing Fungus Isolated from Soil in Minnesota, USA.</title>
        <authorList>
            <person name="Aldossari N."/>
        </authorList>
    </citation>
    <scope>NUCLEOTIDE SEQUENCE</scope>
    <source>
        <strain evidence="1">SCG-10</strain>
    </source>
</reference>
<dbReference type="Proteomes" id="UP000707451">
    <property type="component" value="Unassembled WGS sequence"/>
</dbReference>
<dbReference type="EMBL" id="JAHRHY010000008">
    <property type="protein sequence ID" value="KAG9067155.1"/>
    <property type="molecule type" value="Genomic_DNA"/>
</dbReference>
<accession>A0A9P7XTN8</accession>
<evidence type="ECO:0000313" key="2">
    <source>
        <dbReference type="Proteomes" id="UP000707451"/>
    </source>
</evidence>